<dbReference type="AlphaFoldDB" id="A0A400G9H0"/>
<keyword evidence="1" id="KW-0175">Coiled coil</keyword>
<proteinExistence type="predicted"/>
<evidence type="ECO:0000256" key="1">
    <source>
        <dbReference type="SAM" id="Coils"/>
    </source>
</evidence>
<comment type="caution">
    <text evidence="2">The sequence shown here is derived from an EMBL/GenBank/DDBJ whole genome shotgun (WGS) entry which is preliminary data.</text>
</comment>
<organism evidence="2 3">
    <name type="scientific">Campylobacter jejuni</name>
    <dbReference type="NCBI Taxonomy" id="197"/>
    <lineage>
        <taxon>Bacteria</taxon>
        <taxon>Pseudomonadati</taxon>
        <taxon>Campylobacterota</taxon>
        <taxon>Epsilonproteobacteria</taxon>
        <taxon>Campylobacterales</taxon>
        <taxon>Campylobacteraceae</taxon>
        <taxon>Campylobacter</taxon>
    </lineage>
</organism>
<feature type="coiled-coil region" evidence="1">
    <location>
        <begin position="170"/>
        <end position="197"/>
    </location>
</feature>
<evidence type="ECO:0000313" key="3">
    <source>
        <dbReference type="Proteomes" id="UP000335162"/>
    </source>
</evidence>
<sequence>MGTRSWIAMETDSGYYVDHIYCHYDGYVEGVGYTLLQYYNDPESVKKLMKHGDISSLKKELNQCEKLEVDQSDKMLLTEFLDFTEGNELCDIEYFYLYSKNRWHYCKASEGCILTQELCFNYNKEKLLEEAKEYALKQFENNKELCLDTNLAKFLNYDWELAYINQDKAYELFEKEIVDLKLSYKEIKDNLELLDVEFEEKLSDEYLSKIIAQKIFELYLEEERSVNLVGIFDEKIDNLIRKYFFSYTENLSFGEEATLDKFVKEKQIDLLKAYFGE</sequence>
<gene>
    <name evidence="2" type="ORF">BFD99_08880</name>
</gene>
<dbReference type="Proteomes" id="UP000335162">
    <property type="component" value="Unassembled WGS sequence"/>
</dbReference>
<reference evidence="2 3" key="1">
    <citation type="submission" date="2018-05" db="EMBL/GenBank/DDBJ databases">
        <authorList>
            <consortium name="NARMS: The National Antimicrobial Resistance Monitoring System"/>
        </authorList>
    </citation>
    <scope>NUCLEOTIDE SEQUENCE [LARGE SCALE GENOMIC DNA]</scope>
    <source>
        <strain evidence="2 3">FSIS1607212</strain>
    </source>
</reference>
<dbReference type="EMBL" id="AACNRY010000026">
    <property type="protein sequence ID" value="EAL3736079.1"/>
    <property type="molecule type" value="Genomic_DNA"/>
</dbReference>
<protein>
    <submittedName>
        <fullName evidence="2">Uncharacterized protein</fullName>
    </submittedName>
</protein>
<accession>A0A400G9H0</accession>
<dbReference type="RefSeq" id="WP_115784885.1">
    <property type="nucleotide sequence ID" value="NZ_CATQGB010000005.1"/>
</dbReference>
<name>A0A400G9H0_CAMJU</name>
<evidence type="ECO:0000313" key="2">
    <source>
        <dbReference type="EMBL" id="EAL3736079.1"/>
    </source>
</evidence>